<keyword evidence="5 11" id="KW-0418">Kinase</keyword>
<evidence type="ECO:0000256" key="7">
    <source>
        <dbReference type="ARBA" id="ARBA00055745"/>
    </source>
</evidence>
<dbReference type="InterPro" id="IPR036097">
    <property type="entry name" value="HisK_dim/P_sf"/>
</dbReference>
<evidence type="ECO:0000313" key="12">
    <source>
        <dbReference type="Proteomes" id="UP000252107"/>
    </source>
</evidence>
<name>A0A367S1A1_9NOSO</name>
<dbReference type="InterPro" id="IPR003661">
    <property type="entry name" value="HisK_dim/P_dom"/>
</dbReference>
<dbReference type="InterPro" id="IPR011006">
    <property type="entry name" value="CheY-like_superfamily"/>
</dbReference>
<dbReference type="Pfam" id="PF00072">
    <property type="entry name" value="Response_reg"/>
    <property type="match status" value="1"/>
</dbReference>
<dbReference type="GO" id="GO:0000155">
    <property type="term" value="F:phosphorelay sensor kinase activity"/>
    <property type="evidence" value="ECO:0007669"/>
    <property type="project" value="InterPro"/>
</dbReference>
<dbReference type="PANTHER" id="PTHR43547:SF2">
    <property type="entry name" value="HYBRID SIGNAL TRANSDUCTION HISTIDINE KINASE C"/>
    <property type="match status" value="1"/>
</dbReference>
<evidence type="ECO:0000313" key="11">
    <source>
        <dbReference type="EMBL" id="RCJ42637.1"/>
    </source>
</evidence>
<dbReference type="PRINTS" id="PR00344">
    <property type="entry name" value="BCTRLSENSOR"/>
</dbReference>
<dbReference type="Gene3D" id="3.40.50.2300">
    <property type="match status" value="1"/>
</dbReference>
<comment type="catalytic activity">
    <reaction evidence="1">
        <text>ATP + protein L-histidine = ADP + protein N-phospho-L-histidine.</text>
        <dbReference type="EC" id="2.7.13.3"/>
    </reaction>
</comment>
<dbReference type="Gene3D" id="3.30.565.10">
    <property type="entry name" value="Histidine kinase-like ATPase, C-terminal domain"/>
    <property type="match status" value="1"/>
</dbReference>
<dbReference type="SMART" id="SM00387">
    <property type="entry name" value="HATPase_c"/>
    <property type="match status" value="1"/>
</dbReference>
<dbReference type="PROSITE" id="PS50109">
    <property type="entry name" value="HIS_KIN"/>
    <property type="match status" value="1"/>
</dbReference>
<dbReference type="PROSITE" id="PS50110">
    <property type="entry name" value="RESPONSE_REGULATORY"/>
    <property type="match status" value="1"/>
</dbReference>
<comment type="caution">
    <text evidence="11">The sequence shown here is derived from an EMBL/GenBank/DDBJ whole genome shotgun (WGS) entry which is preliminary data.</text>
</comment>
<evidence type="ECO:0000256" key="4">
    <source>
        <dbReference type="ARBA" id="ARBA00022679"/>
    </source>
</evidence>
<evidence type="ECO:0000256" key="2">
    <source>
        <dbReference type="ARBA" id="ARBA00012438"/>
    </source>
</evidence>
<dbReference type="FunFam" id="3.30.565.10:FF:000006">
    <property type="entry name" value="Sensor histidine kinase WalK"/>
    <property type="match status" value="1"/>
</dbReference>
<sequence>MMKAKILVVEDEIIVASDIKNCLERSGYTVPAVVLYGEQAIEKVAEYQPDLVLMDIMLKGDINGVEAAQEIIKRFKIPVVYLTAHCDKNILQKAKNTQPFGYIIKPFAENQLITTIEIALSKYQAEIVMREALEKEKENRNIESYFVSMVSHEFRNPLSNIFNYTELLTNNSCKLNEDKQKEYIYQIQNAVKHLDDLLSDVLLIGRAEVGRDSFNPSPLDLEIFCQNLVSEIQLAVSNDYKIIFSMQGLCTIPENINNIQSSQLLTKKYKLPGLDKKLLRHILTNLITNAIKYSPQGSTIRFDLFCVQGEAIFRIQDEGIGIPEADQENLFSSFHRGSNVGKIPGHGLGLAIVKHYVNLHGGEIAYASKVGRGTTFIVSLPFQNN</sequence>
<dbReference type="Gene3D" id="1.10.287.130">
    <property type="match status" value="1"/>
</dbReference>
<evidence type="ECO:0000256" key="8">
    <source>
        <dbReference type="PROSITE-ProRule" id="PRU00169"/>
    </source>
</evidence>
<feature type="modified residue" description="4-aspartylphosphate" evidence="8">
    <location>
        <position position="55"/>
    </location>
</feature>
<comment type="function">
    <text evidence="7">Photoreceptor which exists in two forms that are reversibly interconvertible by light: the R form that absorbs maximally in the red region of the spectrum and the FR form that absorbs maximally in the far-red region.</text>
</comment>
<dbReference type="SUPFAM" id="SSF47384">
    <property type="entry name" value="Homodimeric domain of signal transducing histidine kinase"/>
    <property type="match status" value="1"/>
</dbReference>
<evidence type="ECO:0000259" key="9">
    <source>
        <dbReference type="PROSITE" id="PS50109"/>
    </source>
</evidence>
<dbReference type="CDD" id="cd00082">
    <property type="entry name" value="HisKA"/>
    <property type="match status" value="1"/>
</dbReference>
<dbReference type="CDD" id="cd00075">
    <property type="entry name" value="HATPase"/>
    <property type="match status" value="1"/>
</dbReference>
<feature type="domain" description="Histidine kinase" evidence="9">
    <location>
        <begin position="149"/>
        <end position="384"/>
    </location>
</feature>
<protein>
    <recommendedName>
        <fullName evidence="2">histidine kinase</fullName>
        <ecNumber evidence="2">2.7.13.3</ecNumber>
    </recommendedName>
</protein>
<dbReference type="SUPFAM" id="SSF52172">
    <property type="entry name" value="CheY-like"/>
    <property type="match status" value="1"/>
</dbReference>
<dbReference type="InterPro" id="IPR036890">
    <property type="entry name" value="HATPase_C_sf"/>
</dbReference>
<keyword evidence="4" id="KW-0808">Transferase</keyword>
<dbReference type="EC" id="2.7.13.3" evidence="2"/>
<reference evidence="11" key="1">
    <citation type="submission" date="2016-04" db="EMBL/GenBank/DDBJ databases">
        <authorList>
            <person name="Tabuchi Yagui T.R."/>
        </authorList>
    </citation>
    <scope>NUCLEOTIDE SEQUENCE [LARGE SCALE GENOMIC DNA]</scope>
    <source>
        <strain evidence="11">NIES-26</strain>
    </source>
</reference>
<keyword evidence="6" id="KW-0902">Two-component regulatory system</keyword>
<dbReference type="AlphaFoldDB" id="A0A367S1A1"/>
<dbReference type="SUPFAM" id="SSF55874">
    <property type="entry name" value="ATPase domain of HSP90 chaperone/DNA topoisomerase II/histidine kinase"/>
    <property type="match status" value="1"/>
</dbReference>
<dbReference type="SMART" id="SM00448">
    <property type="entry name" value="REC"/>
    <property type="match status" value="1"/>
</dbReference>
<dbReference type="CDD" id="cd17534">
    <property type="entry name" value="REC_DC-like"/>
    <property type="match status" value="1"/>
</dbReference>
<feature type="domain" description="Response regulatory" evidence="10">
    <location>
        <begin position="5"/>
        <end position="120"/>
    </location>
</feature>
<proteinExistence type="predicted"/>
<dbReference type="SMART" id="SM00388">
    <property type="entry name" value="HisKA"/>
    <property type="match status" value="1"/>
</dbReference>
<evidence type="ECO:0000256" key="5">
    <source>
        <dbReference type="ARBA" id="ARBA00022777"/>
    </source>
</evidence>
<keyword evidence="3 8" id="KW-0597">Phosphoprotein</keyword>
<dbReference type="InterPro" id="IPR003594">
    <property type="entry name" value="HATPase_dom"/>
</dbReference>
<accession>A0A367S1A1</accession>
<evidence type="ECO:0000256" key="1">
    <source>
        <dbReference type="ARBA" id="ARBA00000085"/>
    </source>
</evidence>
<dbReference type="Pfam" id="PF00512">
    <property type="entry name" value="HisKA"/>
    <property type="match status" value="1"/>
</dbReference>
<dbReference type="InterPro" id="IPR001789">
    <property type="entry name" value="Sig_transdc_resp-reg_receiver"/>
</dbReference>
<dbReference type="EMBL" id="LXQD01000001">
    <property type="protein sequence ID" value="RCJ42637.1"/>
    <property type="molecule type" value="Genomic_DNA"/>
</dbReference>
<organism evidence="11 12">
    <name type="scientific">Nostoc minutum NIES-26</name>
    <dbReference type="NCBI Taxonomy" id="1844469"/>
    <lineage>
        <taxon>Bacteria</taxon>
        <taxon>Bacillati</taxon>
        <taxon>Cyanobacteriota</taxon>
        <taxon>Cyanophyceae</taxon>
        <taxon>Nostocales</taxon>
        <taxon>Nostocaceae</taxon>
        <taxon>Nostoc</taxon>
    </lineage>
</organism>
<evidence type="ECO:0000256" key="3">
    <source>
        <dbReference type="ARBA" id="ARBA00022553"/>
    </source>
</evidence>
<gene>
    <name evidence="11" type="ORF">A6770_07060</name>
</gene>
<evidence type="ECO:0000256" key="6">
    <source>
        <dbReference type="ARBA" id="ARBA00023012"/>
    </source>
</evidence>
<dbReference type="Proteomes" id="UP000252107">
    <property type="component" value="Unassembled WGS sequence"/>
</dbReference>
<dbReference type="PANTHER" id="PTHR43547">
    <property type="entry name" value="TWO-COMPONENT HISTIDINE KINASE"/>
    <property type="match status" value="1"/>
</dbReference>
<dbReference type="Pfam" id="PF02518">
    <property type="entry name" value="HATPase_c"/>
    <property type="match status" value="1"/>
</dbReference>
<keyword evidence="12" id="KW-1185">Reference proteome</keyword>
<dbReference type="InterPro" id="IPR004358">
    <property type="entry name" value="Sig_transdc_His_kin-like_C"/>
</dbReference>
<evidence type="ECO:0000259" key="10">
    <source>
        <dbReference type="PROSITE" id="PS50110"/>
    </source>
</evidence>
<dbReference type="InterPro" id="IPR005467">
    <property type="entry name" value="His_kinase_dom"/>
</dbReference>